<evidence type="ECO:0000313" key="1">
    <source>
        <dbReference type="EMBL" id="KAK4431001.1"/>
    </source>
</evidence>
<proteinExistence type="predicted"/>
<organism evidence="1 2">
    <name type="scientific">Sesamum alatum</name>
    <dbReference type="NCBI Taxonomy" id="300844"/>
    <lineage>
        <taxon>Eukaryota</taxon>
        <taxon>Viridiplantae</taxon>
        <taxon>Streptophyta</taxon>
        <taxon>Embryophyta</taxon>
        <taxon>Tracheophyta</taxon>
        <taxon>Spermatophyta</taxon>
        <taxon>Magnoliopsida</taxon>
        <taxon>eudicotyledons</taxon>
        <taxon>Gunneridae</taxon>
        <taxon>Pentapetalae</taxon>
        <taxon>asterids</taxon>
        <taxon>lamiids</taxon>
        <taxon>Lamiales</taxon>
        <taxon>Pedaliaceae</taxon>
        <taxon>Sesamum</taxon>
    </lineage>
</organism>
<dbReference type="EMBL" id="JACGWO010000003">
    <property type="protein sequence ID" value="KAK4431001.1"/>
    <property type="molecule type" value="Genomic_DNA"/>
</dbReference>
<evidence type="ECO:0000313" key="2">
    <source>
        <dbReference type="Proteomes" id="UP001293254"/>
    </source>
</evidence>
<protein>
    <submittedName>
        <fullName evidence="1">Uncharacterized protein</fullName>
    </submittedName>
</protein>
<accession>A0AAE2CQP0</accession>
<name>A0AAE2CQP0_9LAMI</name>
<reference evidence="1" key="2">
    <citation type="journal article" date="2024" name="Plant">
        <title>Genomic evolution and insights into agronomic trait innovations of Sesamum species.</title>
        <authorList>
            <person name="Miao H."/>
            <person name="Wang L."/>
            <person name="Qu L."/>
            <person name="Liu H."/>
            <person name="Sun Y."/>
            <person name="Le M."/>
            <person name="Wang Q."/>
            <person name="Wei S."/>
            <person name="Zheng Y."/>
            <person name="Lin W."/>
            <person name="Duan Y."/>
            <person name="Cao H."/>
            <person name="Xiong S."/>
            <person name="Wang X."/>
            <person name="Wei L."/>
            <person name="Li C."/>
            <person name="Ma Q."/>
            <person name="Ju M."/>
            <person name="Zhao R."/>
            <person name="Li G."/>
            <person name="Mu C."/>
            <person name="Tian Q."/>
            <person name="Mei H."/>
            <person name="Zhang T."/>
            <person name="Gao T."/>
            <person name="Zhang H."/>
        </authorList>
    </citation>
    <scope>NUCLEOTIDE SEQUENCE</scope>
    <source>
        <strain evidence="1">3651</strain>
    </source>
</reference>
<reference evidence="1" key="1">
    <citation type="submission" date="2020-06" db="EMBL/GenBank/DDBJ databases">
        <authorList>
            <person name="Li T."/>
            <person name="Hu X."/>
            <person name="Zhang T."/>
            <person name="Song X."/>
            <person name="Zhang H."/>
            <person name="Dai N."/>
            <person name="Sheng W."/>
            <person name="Hou X."/>
            <person name="Wei L."/>
        </authorList>
    </citation>
    <scope>NUCLEOTIDE SEQUENCE</scope>
    <source>
        <strain evidence="1">3651</strain>
        <tissue evidence="1">Leaf</tissue>
    </source>
</reference>
<gene>
    <name evidence="1" type="ORF">Salat_0862100</name>
</gene>
<dbReference type="AlphaFoldDB" id="A0AAE2CQP0"/>
<keyword evidence="2" id="KW-1185">Reference proteome</keyword>
<sequence length="146" mass="16209">MGGLLAVPRMICGHTARGFHPKLHASTITPSALSLLARLGPEREQRGSVVDFFWWSLRGCDLVILQRRLVAIYGILGQLKRELQFTKDEAAGMVMLDEGRPQNASPREITHRGLDIFGPLETVASRRRVTEGFWVKMEALAGASEL</sequence>
<dbReference type="Proteomes" id="UP001293254">
    <property type="component" value="Unassembled WGS sequence"/>
</dbReference>
<comment type="caution">
    <text evidence="1">The sequence shown here is derived from an EMBL/GenBank/DDBJ whole genome shotgun (WGS) entry which is preliminary data.</text>
</comment>